<dbReference type="KEGG" id="tut:107365184"/>
<organism evidence="2 3">
    <name type="scientific">Tetranychus urticae</name>
    <name type="common">Two-spotted spider mite</name>
    <dbReference type="NCBI Taxonomy" id="32264"/>
    <lineage>
        <taxon>Eukaryota</taxon>
        <taxon>Metazoa</taxon>
        <taxon>Ecdysozoa</taxon>
        <taxon>Arthropoda</taxon>
        <taxon>Chelicerata</taxon>
        <taxon>Arachnida</taxon>
        <taxon>Acari</taxon>
        <taxon>Acariformes</taxon>
        <taxon>Trombidiformes</taxon>
        <taxon>Prostigmata</taxon>
        <taxon>Eleutherengona</taxon>
        <taxon>Raphignathae</taxon>
        <taxon>Tetranychoidea</taxon>
        <taxon>Tetranychidae</taxon>
        <taxon>Tetranychus</taxon>
    </lineage>
</organism>
<feature type="transmembrane region" description="Helical" evidence="1">
    <location>
        <begin position="395"/>
        <end position="414"/>
    </location>
</feature>
<evidence type="ECO:0008006" key="4">
    <source>
        <dbReference type="Google" id="ProtNLM"/>
    </source>
</evidence>
<sequence length="416" mass="47709">MKLVKSLTDPLVKMLDRQLSPESLRPKVRRLEKMGKITKTCVLGYAQKGRMGRLNHTLHTLSHIWFIVVVARSIRLLLFDDPNETIYLGDFFSQTKGKEFLHFLIIVYYLLFFASRAGAHISEARKPMLMLKFYGKIEKHGFDSMCRLLTPTKFKNFRIVLYSALQFYFIGIPIIALSLFVLCITFALQTSTFYLSIYHSIWFVFWVIIITGPLALNIYSLFWFYTHFISLITYCSMSLGCAYDLGGIIQSDVGKHLDLLADYLKRQNKILNLIRSINCDIGPTAFVGYIIATFLANFSLFLAIFVTSESNAMKIICFGLAIIAYTNLTLLHFAGTVVHERLMEIRERNFSIQARGVNLIPLPMAVWINSTLERIENGENGISVTHIFVMRQSSFLFFVLENSGILMMFVSNFVKS</sequence>
<dbReference type="Proteomes" id="UP000015104">
    <property type="component" value="Unassembled WGS sequence"/>
</dbReference>
<evidence type="ECO:0000313" key="2">
    <source>
        <dbReference type="EnsemblMetazoa" id="tetur14g00710.1"/>
    </source>
</evidence>
<reference evidence="2" key="2">
    <citation type="submission" date="2015-06" db="UniProtKB">
        <authorList>
            <consortium name="EnsemblMetazoa"/>
        </authorList>
    </citation>
    <scope>IDENTIFICATION</scope>
</reference>
<evidence type="ECO:0000256" key="1">
    <source>
        <dbReference type="SAM" id="Phobius"/>
    </source>
</evidence>
<feature type="transmembrane region" description="Helical" evidence="1">
    <location>
        <begin position="159"/>
        <end position="188"/>
    </location>
</feature>
<evidence type="ECO:0000313" key="3">
    <source>
        <dbReference type="Proteomes" id="UP000015104"/>
    </source>
</evidence>
<name>T1KL09_TETUR</name>
<reference evidence="3" key="1">
    <citation type="submission" date="2011-08" db="EMBL/GenBank/DDBJ databases">
        <authorList>
            <person name="Rombauts S."/>
        </authorList>
    </citation>
    <scope>NUCLEOTIDE SEQUENCE</scope>
    <source>
        <strain evidence="3">London</strain>
    </source>
</reference>
<feature type="transmembrane region" description="Helical" evidence="1">
    <location>
        <begin position="100"/>
        <end position="119"/>
    </location>
</feature>
<accession>T1KL09</accession>
<dbReference type="HOGENOM" id="CLU_661100_0_0_1"/>
<feature type="transmembrane region" description="Helical" evidence="1">
    <location>
        <begin position="58"/>
        <end position="78"/>
    </location>
</feature>
<proteinExistence type="predicted"/>
<feature type="transmembrane region" description="Helical" evidence="1">
    <location>
        <begin position="200"/>
        <end position="224"/>
    </location>
</feature>
<keyword evidence="3" id="KW-1185">Reference proteome</keyword>
<feature type="transmembrane region" description="Helical" evidence="1">
    <location>
        <begin position="285"/>
        <end position="306"/>
    </location>
</feature>
<dbReference type="EnsemblMetazoa" id="tetur14g00710.1">
    <property type="protein sequence ID" value="tetur14g00710.1"/>
    <property type="gene ID" value="tetur14g00710"/>
</dbReference>
<protein>
    <recommendedName>
        <fullName evidence="4">Gustatory receptor</fullName>
    </recommendedName>
</protein>
<dbReference type="AlphaFoldDB" id="T1KL09"/>
<dbReference type="OrthoDB" id="10352149at2759"/>
<keyword evidence="1" id="KW-0812">Transmembrane</keyword>
<keyword evidence="1" id="KW-0472">Membrane</keyword>
<feature type="transmembrane region" description="Helical" evidence="1">
    <location>
        <begin position="312"/>
        <end position="338"/>
    </location>
</feature>
<gene>
    <name evidence="2" type="primary">107365184</name>
</gene>
<dbReference type="EMBL" id="CAEY01000201">
    <property type="status" value="NOT_ANNOTATED_CDS"/>
    <property type="molecule type" value="Genomic_DNA"/>
</dbReference>
<keyword evidence="1" id="KW-1133">Transmembrane helix</keyword>
<dbReference type="OMA" id="ITYCSMS"/>